<keyword evidence="7" id="KW-1185">Reference proteome</keyword>
<feature type="domain" description="GH29D-like beta-sandwich" evidence="5">
    <location>
        <begin position="343"/>
        <end position="405"/>
    </location>
</feature>
<dbReference type="Gene3D" id="3.40.50.1820">
    <property type="entry name" value="alpha/beta hydrolase"/>
    <property type="match status" value="1"/>
</dbReference>
<dbReference type="NCBIfam" id="TIGR01840">
    <property type="entry name" value="esterase_phb"/>
    <property type="match status" value="1"/>
</dbReference>
<evidence type="ECO:0000313" key="6">
    <source>
        <dbReference type="EMBL" id="GHO59810.1"/>
    </source>
</evidence>
<dbReference type="InterPro" id="IPR050955">
    <property type="entry name" value="Plant_Biomass_Hydrol_Est"/>
</dbReference>
<name>A0ABQ3V5D2_9CHLR</name>
<dbReference type="Pfam" id="PF10503">
    <property type="entry name" value="Esterase_PHB"/>
    <property type="match status" value="1"/>
</dbReference>
<reference evidence="6 7" key="1">
    <citation type="journal article" date="2021" name="Int. J. Syst. Evol. Microbiol.">
        <title>Reticulibacter mediterranei gen. nov., sp. nov., within the new family Reticulibacteraceae fam. nov., and Ktedonospora formicarum gen. nov., sp. nov., Ktedonobacter robiniae sp. nov., Dictyobacter formicarum sp. nov. and Dictyobacter arantiisoli sp. nov., belonging to the class Ktedonobacteria.</title>
        <authorList>
            <person name="Yabe S."/>
            <person name="Zheng Y."/>
            <person name="Wang C.M."/>
            <person name="Sakai Y."/>
            <person name="Abe K."/>
            <person name="Yokota A."/>
            <person name="Donadio S."/>
            <person name="Cavaletti L."/>
            <person name="Monciardini P."/>
        </authorList>
    </citation>
    <scope>NUCLEOTIDE SEQUENCE [LARGE SCALE GENOMIC DNA]</scope>
    <source>
        <strain evidence="6 7">SOSP1-30</strain>
    </source>
</reference>
<feature type="domain" description="GH29D-like beta-sandwich" evidence="5">
    <location>
        <begin position="424"/>
        <end position="489"/>
    </location>
</feature>
<feature type="signal peptide" evidence="4">
    <location>
        <begin position="1"/>
        <end position="27"/>
    </location>
</feature>
<dbReference type="PANTHER" id="PTHR43037:SF1">
    <property type="entry name" value="BLL1128 PROTEIN"/>
    <property type="match status" value="1"/>
</dbReference>
<evidence type="ECO:0000256" key="4">
    <source>
        <dbReference type="SAM" id="SignalP"/>
    </source>
</evidence>
<evidence type="ECO:0000259" key="5">
    <source>
        <dbReference type="Pfam" id="PF13290"/>
    </source>
</evidence>
<dbReference type="InterPro" id="IPR029058">
    <property type="entry name" value="AB_hydrolase_fold"/>
</dbReference>
<evidence type="ECO:0000256" key="1">
    <source>
        <dbReference type="ARBA" id="ARBA00022729"/>
    </source>
</evidence>
<dbReference type="InterPro" id="IPR010126">
    <property type="entry name" value="Esterase_phb"/>
</dbReference>
<comment type="caution">
    <text evidence="6">The sequence shown here is derived from an EMBL/GenBank/DDBJ whole genome shotgun (WGS) entry which is preliminary data.</text>
</comment>
<evidence type="ECO:0000313" key="7">
    <source>
        <dbReference type="Proteomes" id="UP000654345"/>
    </source>
</evidence>
<feature type="domain" description="GH29D-like beta-sandwich" evidence="5">
    <location>
        <begin position="504"/>
        <end position="568"/>
    </location>
</feature>
<organism evidence="6 7">
    <name type="scientific">Ktedonobacter robiniae</name>
    <dbReference type="NCBI Taxonomy" id="2778365"/>
    <lineage>
        <taxon>Bacteria</taxon>
        <taxon>Bacillati</taxon>
        <taxon>Chloroflexota</taxon>
        <taxon>Ktedonobacteria</taxon>
        <taxon>Ktedonobacterales</taxon>
        <taxon>Ktedonobacteraceae</taxon>
        <taxon>Ktedonobacter</taxon>
    </lineage>
</organism>
<protein>
    <recommendedName>
        <fullName evidence="5">GH29D-like beta-sandwich domain-containing protein</fullName>
    </recommendedName>
</protein>
<sequence>MSRLCRYTAVLVLLMLGLAPFTPHAHASSGTFQQYTYNGSTGSRPYYVYTPANYQAGTTVPLIVMLHGCTQNPTDFANGTQMNALADQKQFIVVYPQQTSSYNSSDCWNWFQTADQARGSGEPAIIAGIVQTVKQATSQWSIDPNRVYVAGMSAGAAMSVIMGATYPDIFASIGVESGLEYQAATSLTAASTAQTQGGPNPTQQGQAAYNAMGSAARVVPTIVFHGTSDYTVYPVNGDQIVQQWMQTDHLASNNTYNASFNSPSTSTNGQVSGGRSYTVQTWNDTNGNEVQEYWKINSMGHAWSGGSSSGSYTDPQGPSATQAMYTFFMNHPQGQAPTVSVSPAGGTYNGSVQVTLTASPTSATIYYTTNGSTPTTSSTTYSGPLTFTQTTTLKAIAVASGRTSTVATQTYTINATGPTITASPSGSTFGGPVSVSLSSNESNTTIHYTTDGSTPTASSATYSAPLRLTQTTTLKYFGVDASNNTSTVQSQVYTITAIQVTASPPAGTYSGPQSVVLSLNMPGTIYYTSDGSTPTTSSTQYSGPIKVTSSETLKFFGKDQVGNSGPVQSQAYTINAPPTHTIILKSITTEDGYIYPNDGIPVGSLAYLQAGSTPLNQAEISILSFDTSQIPAGSTIVSATVTLYRYDPYYYLGDLGSISLDISPTGGFNNNNALEQADYNATSGQTNIGYFTVVPTQTNQATTDTLSQSALAYINLSGHTQFRVHFQLPTSNNNQSDVMDFYSGDSGGTYVPVLSVQYQ</sequence>
<dbReference type="RefSeq" id="WP_201375958.1">
    <property type="nucleotide sequence ID" value="NZ_BNJG01000003.1"/>
</dbReference>
<feature type="chain" id="PRO_5045315515" description="GH29D-like beta-sandwich domain-containing protein" evidence="4">
    <location>
        <begin position="28"/>
        <end position="759"/>
    </location>
</feature>
<dbReference type="EMBL" id="BNJG01000003">
    <property type="protein sequence ID" value="GHO59810.1"/>
    <property type="molecule type" value="Genomic_DNA"/>
</dbReference>
<dbReference type="Proteomes" id="UP000654345">
    <property type="component" value="Unassembled WGS sequence"/>
</dbReference>
<evidence type="ECO:0000256" key="3">
    <source>
        <dbReference type="SAM" id="MobiDB-lite"/>
    </source>
</evidence>
<accession>A0ABQ3V5D2</accession>
<keyword evidence="2" id="KW-0378">Hydrolase</keyword>
<dbReference type="PANTHER" id="PTHR43037">
    <property type="entry name" value="UNNAMED PRODUCT-RELATED"/>
    <property type="match status" value="1"/>
</dbReference>
<proteinExistence type="predicted"/>
<dbReference type="Pfam" id="PF13290">
    <property type="entry name" value="CHB_HEX_C_1"/>
    <property type="match status" value="3"/>
</dbReference>
<dbReference type="InterPro" id="IPR059177">
    <property type="entry name" value="GH29D-like_dom"/>
</dbReference>
<evidence type="ECO:0000256" key="2">
    <source>
        <dbReference type="ARBA" id="ARBA00022801"/>
    </source>
</evidence>
<feature type="region of interest" description="Disordered" evidence="3">
    <location>
        <begin position="255"/>
        <end position="275"/>
    </location>
</feature>
<keyword evidence="1 4" id="KW-0732">Signal</keyword>
<dbReference type="SUPFAM" id="SSF53474">
    <property type="entry name" value="alpha/beta-Hydrolases"/>
    <property type="match status" value="1"/>
</dbReference>
<gene>
    <name evidence="6" type="ORF">KSB_82850</name>
</gene>